<dbReference type="SUPFAM" id="SSF53681">
    <property type="entry name" value="Aspartate/glutamate racemase"/>
    <property type="match status" value="2"/>
</dbReference>
<reference evidence="3" key="1">
    <citation type="submission" date="2016-03" db="EMBL/GenBank/DDBJ databases">
        <title>Mechanisms controlling the formation of the plant cell surface in tip-growing cells are functionally conserved among land plants.</title>
        <authorList>
            <person name="Honkanen S."/>
            <person name="Jones V.A."/>
            <person name="Morieri G."/>
            <person name="Champion C."/>
            <person name="Hetherington A.J."/>
            <person name="Kelly S."/>
            <person name="Saint-Marcoux D."/>
            <person name="Proust H."/>
            <person name="Prescott H."/>
            <person name="Dolan L."/>
        </authorList>
    </citation>
    <scope>NUCLEOTIDE SEQUENCE [LARGE SCALE GENOMIC DNA]</scope>
    <source>
        <tissue evidence="3">Whole gametophyte</tissue>
    </source>
</reference>
<dbReference type="AlphaFoldDB" id="A0A176VMI5"/>
<evidence type="ECO:0000256" key="1">
    <source>
        <dbReference type="ARBA" id="ARBA00023235"/>
    </source>
</evidence>
<protein>
    <recommendedName>
        <fullName evidence="5">Aspartate racemase</fullName>
    </recommendedName>
</protein>
<dbReference type="Pfam" id="PF01177">
    <property type="entry name" value="Asp_Glu_race"/>
    <property type="match status" value="1"/>
</dbReference>
<dbReference type="PANTHER" id="PTHR21198:SF7">
    <property type="entry name" value="ASPARTATE-GLUTAMATE RACEMASE FAMILY"/>
    <property type="match status" value="1"/>
</dbReference>
<dbReference type="GO" id="GO:0047661">
    <property type="term" value="F:amino-acid racemase activity"/>
    <property type="evidence" value="ECO:0007669"/>
    <property type="project" value="InterPro"/>
</dbReference>
<keyword evidence="1" id="KW-0413">Isomerase</keyword>
<evidence type="ECO:0000313" key="3">
    <source>
        <dbReference type="EMBL" id="OAE21155.1"/>
    </source>
</evidence>
<dbReference type="PANTHER" id="PTHR21198">
    <property type="entry name" value="GLUTAMATE RACEMASE"/>
    <property type="match status" value="1"/>
</dbReference>
<evidence type="ECO:0008006" key="5">
    <source>
        <dbReference type="Google" id="ProtNLM"/>
    </source>
</evidence>
<dbReference type="InterPro" id="IPR015942">
    <property type="entry name" value="Asp/Glu/hydantoin_racemase"/>
</dbReference>
<sequence>MPDPLCRTLAVNFDHAAGPANSSSRRCDSESLLRLRECRIPSCSRKLSFRCTSSSSLGKNVRKLSRLKSVPLGTALFGDFNRNAVGSSTTRETADGGTGLNDVESSPPAPPASTLPPPCPPCPPPPPPPSGSSSEERHGDRRVFDHANTVGILGGLNPLATVEFMRKIVDASNAEDQSDHIPVLLCSDPNLRKRIASSRGRMKSSFKPALLEDAYPGAEEEIELITVEPLIQKRRFLEESGAKCIVMPCHVSHLWYDQLALGCTVPFLHMADCVIDELKAADLQPLEAGTRPKIGVLGSEATLASAFYQEKLRSQGFDVALPDKATMEHAVIPGIAALQRRDMEGAKNLLRIAVQVLLVNAVNVVVLACHNMPTAFDADDPVLRKCIDPTHALARAAVKWSKTTKGLAR</sequence>
<comment type="caution">
    <text evidence="3">The sequence shown here is derived from an EMBL/GenBank/DDBJ whole genome shotgun (WGS) entry which is preliminary data.</text>
</comment>
<name>A0A176VMI5_MARPO</name>
<organism evidence="3 4">
    <name type="scientific">Marchantia polymorpha subsp. ruderalis</name>
    <dbReference type="NCBI Taxonomy" id="1480154"/>
    <lineage>
        <taxon>Eukaryota</taxon>
        <taxon>Viridiplantae</taxon>
        <taxon>Streptophyta</taxon>
        <taxon>Embryophyta</taxon>
        <taxon>Marchantiophyta</taxon>
        <taxon>Marchantiopsida</taxon>
        <taxon>Marchantiidae</taxon>
        <taxon>Marchantiales</taxon>
        <taxon>Marchantiaceae</taxon>
        <taxon>Marchantia</taxon>
    </lineage>
</organism>
<keyword evidence="4" id="KW-1185">Reference proteome</keyword>
<proteinExistence type="predicted"/>
<dbReference type="EMBL" id="LVLJ01003524">
    <property type="protein sequence ID" value="OAE21155.1"/>
    <property type="molecule type" value="Genomic_DNA"/>
</dbReference>
<dbReference type="Proteomes" id="UP000077202">
    <property type="component" value="Unassembled WGS sequence"/>
</dbReference>
<dbReference type="Gene3D" id="3.40.50.1860">
    <property type="match status" value="2"/>
</dbReference>
<gene>
    <name evidence="3" type="ORF">AXG93_872s1240</name>
</gene>
<evidence type="ECO:0000313" key="4">
    <source>
        <dbReference type="Proteomes" id="UP000077202"/>
    </source>
</evidence>
<evidence type="ECO:0000256" key="2">
    <source>
        <dbReference type="SAM" id="MobiDB-lite"/>
    </source>
</evidence>
<dbReference type="InterPro" id="IPR001920">
    <property type="entry name" value="Asp/Glu_race"/>
</dbReference>
<feature type="region of interest" description="Disordered" evidence="2">
    <location>
        <begin position="81"/>
        <end position="139"/>
    </location>
</feature>
<accession>A0A176VMI5</accession>
<feature type="compositionally biased region" description="Pro residues" evidence="2">
    <location>
        <begin position="107"/>
        <end position="130"/>
    </location>
</feature>